<dbReference type="PANTHER" id="PTHR10165">
    <property type="entry name" value="LIPID PHOSPHATE PHOSPHATASE"/>
    <property type="match status" value="1"/>
</dbReference>
<accession>A0A8D9DRG2</accession>
<dbReference type="CDD" id="cd03384">
    <property type="entry name" value="PAP2_wunen"/>
    <property type="match status" value="1"/>
</dbReference>
<feature type="transmembrane region" description="Helical" evidence="6">
    <location>
        <begin position="175"/>
        <end position="194"/>
    </location>
</feature>
<comment type="similarity">
    <text evidence="2">Belongs to the PA-phosphatase related phosphoesterase family.</text>
</comment>
<keyword evidence="5 6" id="KW-0472">Membrane</keyword>
<dbReference type="AlphaFoldDB" id="A0A8D9DRG2"/>
<organism evidence="8">
    <name type="scientific">Cacopsylla melanoneura</name>
    <dbReference type="NCBI Taxonomy" id="428564"/>
    <lineage>
        <taxon>Eukaryota</taxon>
        <taxon>Metazoa</taxon>
        <taxon>Ecdysozoa</taxon>
        <taxon>Arthropoda</taxon>
        <taxon>Hexapoda</taxon>
        <taxon>Insecta</taxon>
        <taxon>Pterygota</taxon>
        <taxon>Neoptera</taxon>
        <taxon>Paraneoptera</taxon>
        <taxon>Hemiptera</taxon>
        <taxon>Sternorrhyncha</taxon>
        <taxon>Psylloidea</taxon>
        <taxon>Psyllidae</taxon>
        <taxon>Psyllinae</taxon>
        <taxon>Cacopsylla</taxon>
    </lineage>
</organism>
<dbReference type="EMBL" id="HBUF01023709">
    <property type="protein sequence ID" value="CAG6612074.1"/>
    <property type="molecule type" value="Transcribed_RNA"/>
</dbReference>
<proteinExistence type="inferred from homology"/>
<evidence type="ECO:0000256" key="5">
    <source>
        <dbReference type="ARBA" id="ARBA00023136"/>
    </source>
</evidence>
<dbReference type="EMBL" id="HBUF01374589">
    <property type="protein sequence ID" value="CAG6727691.1"/>
    <property type="molecule type" value="Transcribed_RNA"/>
</dbReference>
<feature type="transmembrane region" description="Helical" evidence="6">
    <location>
        <begin position="12"/>
        <end position="32"/>
    </location>
</feature>
<feature type="transmembrane region" description="Helical" evidence="6">
    <location>
        <begin position="206"/>
        <end position="226"/>
    </location>
</feature>
<feature type="transmembrane region" description="Helical" evidence="6">
    <location>
        <begin position="60"/>
        <end position="79"/>
    </location>
</feature>
<dbReference type="InterPro" id="IPR036938">
    <property type="entry name" value="PAP2/HPO_sf"/>
</dbReference>
<dbReference type="SUPFAM" id="SSF48317">
    <property type="entry name" value="Acid phosphatase/Vanadium-dependent haloperoxidase"/>
    <property type="match status" value="1"/>
</dbReference>
<dbReference type="EMBL" id="HBUF01023706">
    <property type="protein sequence ID" value="CAG6612071.1"/>
    <property type="molecule type" value="Transcribed_RNA"/>
</dbReference>
<dbReference type="Pfam" id="PF01569">
    <property type="entry name" value="PAP2"/>
    <property type="match status" value="1"/>
</dbReference>
<feature type="transmembrane region" description="Helical" evidence="6">
    <location>
        <begin position="238"/>
        <end position="256"/>
    </location>
</feature>
<dbReference type="EMBL" id="HBUF01023707">
    <property type="protein sequence ID" value="CAG6612072.1"/>
    <property type="molecule type" value="Transcribed_RNA"/>
</dbReference>
<dbReference type="PANTHER" id="PTHR10165:SF197">
    <property type="entry name" value="FI04477P-RELATED"/>
    <property type="match status" value="1"/>
</dbReference>
<comment type="subcellular location">
    <subcellularLocation>
        <location evidence="1">Membrane</location>
        <topology evidence="1">Multi-pass membrane protein</topology>
    </subcellularLocation>
</comment>
<name>A0A8D9DRG2_9HEMI</name>
<dbReference type="GO" id="GO:0046839">
    <property type="term" value="P:phospholipid dephosphorylation"/>
    <property type="evidence" value="ECO:0007669"/>
    <property type="project" value="TreeGrafter"/>
</dbReference>
<dbReference type="GO" id="GO:0007165">
    <property type="term" value="P:signal transduction"/>
    <property type="evidence" value="ECO:0007669"/>
    <property type="project" value="TreeGrafter"/>
</dbReference>
<reference evidence="8" key="1">
    <citation type="submission" date="2021-05" db="EMBL/GenBank/DDBJ databases">
        <authorList>
            <person name="Alioto T."/>
            <person name="Alioto T."/>
            <person name="Gomez Garrido J."/>
        </authorList>
    </citation>
    <scope>NUCLEOTIDE SEQUENCE</scope>
</reference>
<dbReference type="InterPro" id="IPR043216">
    <property type="entry name" value="PAP-like"/>
</dbReference>
<keyword evidence="3 6" id="KW-0812">Transmembrane</keyword>
<dbReference type="EMBL" id="HBUF01188560">
    <property type="protein sequence ID" value="CAG6657512.1"/>
    <property type="molecule type" value="Transcribed_RNA"/>
</dbReference>
<feature type="transmembrane region" description="Helical" evidence="6">
    <location>
        <begin position="100"/>
        <end position="122"/>
    </location>
</feature>
<evidence type="ECO:0000256" key="4">
    <source>
        <dbReference type="ARBA" id="ARBA00022989"/>
    </source>
</evidence>
<evidence type="ECO:0000256" key="2">
    <source>
        <dbReference type="ARBA" id="ARBA00008816"/>
    </source>
</evidence>
<dbReference type="GO" id="GO:0005886">
    <property type="term" value="C:plasma membrane"/>
    <property type="evidence" value="ECO:0007669"/>
    <property type="project" value="TreeGrafter"/>
</dbReference>
<dbReference type="EMBL" id="HBUF01188559">
    <property type="protein sequence ID" value="CAG6657509.1"/>
    <property type="molecule type" value="Transcribed_RNA"/>
</dbReference>
<sequence length="283" mass="32369">MDKEERSLLTKIIVDLCCLGSVGFPVLGYYLFGNPYKRGFFCDDESIRHPFKDSTVSSRMLYVVGLGVPITTMIITELLHSHLPTYNKKYFRIFGSRVPSWVWVCYSNVIVFGFGAASSQLLTDIGKYLVGRLRPHFIDVCKPNVDCSADGNRWKYIENYECMGTSAKRVHDSRLSFPSGHSSFAVYTMVYTVMYLQARMTWRGSYLLRHTIQFVCLSMAWFTALSRISDYKHHWSDVLAGSILGAVIAFLVARYVSELFREPVYMPREAVETDVEVEDKTSP</sequence>
<feature type="domain" description="Phosphatidic acid phosphatase type 2/haloperoxidase" evidence="7">
    <location>
        <begin position="109"/>
        <end position="253"/>
    </location>
</feature>
<evidence type="ECO:0000313" key="8">
    <source>
        <dbReference type="EMBL" id="CAG6727691.1"/>
    </source>
</evidence>
<protein>
    <submittedName>
        <fullName evidence="8">Phosphatidate phosphatase</fullName>
    </submittedName>
</protein>
<evidence type="ECO:0000256" key="6">
    <source>
        <dbReference type="SAM" id="Phobius"/>
    </source>
</evidence>
<dbReference type="GO" id="GO:0008195">
    <property type="term" value="F:phosphatidate phosphatase activity"/>
    <property type="evidence" value="ECO:0007669"/>
    <property type="project" value="TreeGrafter"/>
</dbReference>
<evidence type="ECO:0000259" key="7">
    <source>
        <dbReference type="SMART" id="SM00014"/>
    </source>
</evidence>
<dbReference type="GO" id="GO:0006644">
    <property type="term" value="P:phospholipid metabolic process"/>
    <property type="evidence" value="ECO:0007669"/>
    <property type="project" value="InterPro"/>
</dbReference>
<dbReference type="InterPro" id="IPR000326">
    <property type="entry name" value="PAP2/HPO"/>
</dbReference>
<evidence type="ECO:0000256" key="1">
    <source>
        <dbReference type="ARBA" id="ARBA00004141"/>
    </source>
</evidence>
<dbReference type="SMART" id="SM00014">
    <property type="entry name" value="acidPPc"/>
    <property type="match status" value="1"/>
</dbReference>
<dbReference type="EMBL" id="HBUF01188558">
    <property type="protein sequence ID" value="CAG6657506.1"/>
    <property type="molecule type" value="Transcribed_RNA"/>
</dbReference>
<dbReference type="EMBL" id="HBUF01374587">
    <property type="protein sequence ID" value="CAG6727689.1"/>
    <property type="molecule type" value="Transcribed_RNA"/>
</dbReference>
<dbReference type="EMBL" id="HBUF01023708">
    <property type="protein sequence ID" value="CAG6612073.1"/>
    <property type="molecule type" value="Transcribed_RNA"/>
</dbReference>
<evidence type="ECO:0000256" key="3">
    <source>
        <dbReference type="ARBA" id="ARBA00022692"/>
    </source>
</evidence>
<dbReference type="Gene3D" id="1.20.144.10">
    <property type="entry name" value="Phosphatidic acid phosphatase type 2/haloperoxidase"/>
    <property type="match status" value="1"/>
</dbReference>
<keyword evidence="4 6" id="KW-1133">Transmembrane helix</keyword>
<dbReference type="EMBL" id="HBUF01374588">
    <property type="protein sequence ID" value="CAG6727690.1"/>
    <property type="molecule type" value="Transcribed_RNA"/>
</dbReference>